<evidence type="ECO:0000313" key="14">
    <source>
        <dbReference type="Proteomes" id="UP000028549"/>
    </source>
</evidence>
<dbReference type="STRING" id="246786.GS18_0210400"/>
<dbReference type="UniPathway" id="UPA00558"/>
<dbReference type="AlphaFoldDB" id="A0A084GW31"/>
<dbReference type="GO" id="GO:0004609">
    <property type="term" value="F:phosphatidylserine decarboxylase activity"/>
    <property type="evidence" value="ECO:0007669"/>
    <property type="project" value="UniProtKB-EC"/>
</dbReference>
<comment type="caution">
    <text evidence="13">The sequence shown here is derived from an EMBL/GenBank/DDBJ whole genome shotgun (WGS) entry which is preliminary data.</text>
</comment>
<evidence type="ECO:0000256" key="10">
    <source>
        <dbReference type="ARBA" id="ARBA00023264"/>
    </source>
</evidence>
<evidence type="ECO:0000256" key="5">
    <source>
        <dbReference type="ARBA" id="ARBA00022793"/>
    </source>
</evidence>
<protein>
    <recommendedName>
        <fullName evidence="3">phosphatidylserine decarboxylase</fullName>
        <ecNumber evidence="3">4.1.1.65</ecNumber>
    </recommendedName>
</protein>
<evidence type="ECO:0000256" key="6">
    <source>
        <dbReference type="ARBA" id="ARBA00023098"/>
    </source>
</evidence>
<sequence>MLTRFYRKVFELNGHPAAARLLKRFAQSKASKPFTGSFSRLYKLNLQEASKNLQDYQSLHDLFTRELKPGVRPIAEEQDAFVSPSDSVLSVVDHLTPESRFVVKGQEYTVEELLGSKSEAEVYSGGQVLIFYLSPTDYHRVHVPMDAKVEDVYTLGKEAAPVNTIGLKYGLRPLTRNYRLVTKFNAAGVPFAQVMVGALNVNSIERTNHQHDVRRGDPFGYFSFGSTVVICVPKGHLEFTGKTGPVKMGEQIGRWKSSGKMPNL</sequence>
<accession>A0A084GW31</accession>
<dbReference type="PANTHER" id="PTHR10067">
    <property type="entry name" value="PHOSPHATIDYLSERINE DECARBOXYLASE"/>
    <property type="match status" value="1"/>
</dbReference>
<keyword evidence="4" id="KW-0444">Lipid biosynthesis</keyword>
<evidence type="ECO:0000313" key="13">
    <source>
        <dbReference type="EMBL" id="KEZ51543.1"/>
    </source>
</evidence>
<gene>
    <name evidence="13" type="ORF">GS18_0210400</name>
</gene>
<dbReference type="PANTHER" id="PTHR10067:SF6">
    <property type="entry name" value="PHOSPHATIDYLSERINE DECARBOXYLASE PROENZYME, MITOCHONDRIAL"/>
    <property type="match status" value="1"/>
</dbReference>
<keyword evidence="6" id="KW-0443">Lipid metabolism</keyword>
<dbReference type="OrthoDB" id="9802030at2"/>
<keyword evidence="5" id="KW-0210">Decarboxylase</keyword>
<dbReference type="Pfam" id="PF02666">
    <property type="entry name" value="PS_Dcarbxylase"/>
    <property type="match status" value="1"/>
</dbReference>
<evidence type="ECO:0000256" key="1">
    <source>
        <dbReference type="ARBA" id="ARBA00001928"/>
    </source>
</evidence>
<keyword evidence="7" id="KW-0865">Zymogen</keyword>
<proteinExistence type="predicted"/>
<keyword evidence="14" id="KW-1185">Reference proteome</keyword>
<dbReference type="EMBL" id="JNVC02000005">
    <property type="protein sequence ID" value="KEZ51543.1"/>
    <property type="molecule type" value="Genomic_DNA"/>
</dbReference>
<reference evidence="13 14" key="1">
    <citation type="journal article" date="2005" name="Int. J. Syst. Evol. Microbiol.">
        <title>Bacillus cibi sp. nov., isolated from jeotgal, a traditional Korean fermented seafood.</title>
        <authorList>
            <person name="Yoon J.H."/>
            <person name="Lee C.H."/>
            <person name="Oh T.K."/>
        </authorList>
    </citation>
    <scope>NUCLEOTIDE SEQUENCE [LARGE SCALE GENOMIC DNA]</scope>
    <source>
        <strain evidence="13 14">DSM 16189</strain>
    </source>
</reference>
<evidence type="ECO:0000256" key="4">
    <source>
        <dbReference type="ARBA" id="ARBA00022516"/>
    </source>
</evidence>
<organism evidence="13 14">
    <name type="scientific">Metabacillus indicus</name>
    <name type="common">Bacillus indicus</name>
    <dbReference type="NCBI Taxonomy" id="246786"/>
    <lineage>
        <taxon>Bacteria</taxon>
        <taxon>Bacillati</taxon>
        <taxon>Bacillota</taxon>
        <taxon>Bacilli</taxon>
        <taxon>Bacillales</taxon>
        <taxon>Bacillaceae</taxon>
        <taxon>Metabacillus</taxon>
    </lineage>
</organism>
<evidence type="ECO:0000256" key="3">
    <source>
        <dbReference type="ARBA" id="ARBA00012243"/>
    </source>
</evidence>
<keyword evidence="11" id="KW-0670">Pyruvate</keyword>
<dbReference type="InterPro" id="IPR003817">
    <property type="entry name" value="PS_Dcarbxylase"/>
</dbReference>
<comment type="pathway">
    <text evidence="12">Phospholipid metabolism; phosphatidylethanolamine biosynthesis.</text>
</comment>
<dbReference type="RefSeq" id="WP_035206932.1">
    <property type="nucleotide sequence ID" value="NZ_JNVC02000005.1"/>
</dbReference>
<comment type="cofactor">
    <cofactor evidence="1">
        <name>pyruvate</name>
        <dbReference type="ChEBI" id="CHEBI:15361"/>
    </cofactor>
</comment>
<dbReference type="NCBIfam" id="TIGR00163">
    <property type="entry name" value="PS_decarb"/>
    <property type="match status" value="1"/>
</dbReference>
<evidence type="ECO:0000256" key="8">
    <source>
        <dbReference type="ARBA" id="ARBA00023209"/>
    </source>
</evidence>
<evidence type="ECO:0000256" key="12">
    <source>
        <dbReference type="ARBA" id="ARBA00024326"/>
    </source>
</evidence>
<dbReference type="EC" id="4.1.1.65" evidence="3"/>
<dbReference type="NCBIfam" id="NF002853">
    <property type="entry name" value="PRK03140.1"/>
    <property type="match status" value="1"/>
</dbReference>
<keyword evidence="8" id="KW-0594">Phospholipid biosynthesis</keyword>
<comment type="pathway">
    <text evidence="2">Lipid metabolism.</text>
</comment>
<keyword evidence="9" id="KW-0456">Lyase</keyword>
<evidence type="ECO:0000256" key="7">
    <source>
        <dbReference type="ARBA" id="ARBA00023145"/>
    </source>
</evidence>
<name>A0A084GW31_METID</name>
<dbReference type="Proteomes" id="UP000028549">
    <property type="component" value="Unassembled WGS sequence"/>
</dbReference>
<evidence type="ECO:0000256" key="11">
    <source>
        <dbReference type="ARBA" id="ARBA00023317"/>
    </source>
</evidence>
<dbReference type="InterPro" id="IPR033177">
    <property type="entry name" value="PSD-B"/>
</dbReference>
<dbReference type="GO" id="GO:0006646">
    <property type="term" value="P:phosphatidylethanolamine biosynthetic process"/>
    <property type="evidence" value="ECO:0007669"/>
    <property type="project" value="UniProtKB-UniPathway"/>
</dbReference>
<keyword evidence="10" id="KW-1208">Phospholipid metabolism</keyword>
<evidence type="ECO:0000256" key="2">
    <source>
        <dbReference type="ARBA" id="ARBA00005189"/>
    </source>
</evidence>
<evidence type="ECO:0000256" key="9">
    <source>
        <dbReference type="ARBA" id="ARBA00023239"/>
    </source>
</evidence>